<dbReference type="InterPro" id="IPR023828">
    <property type="entry name" value="Peptidase_S8_Ser-AS"/>
</dbReference>
<dbReference type="AlphaFoldDB" id="A0A561XFF9"/>
<proteinExistence type="predicted"/>
<dbReference type="PROSITE" id="PS51695">
    <property type="entry name" value="SEDOLISIN"/>
    <property type="match status" value="1"/>
</dbReference>
<feature type="binding site" evidence="4">
    <location>
        <position position="465"/>
    </location>
    <ligand>
        <name>Ca(2+)</name>
        <dbReference type="ChEBI" id="CHEBI:29108"/>
    </ligand>
</feature>
<dbReference type="PANTHER" id="PTHR14218:SF15">
    <property type="entry name" value="TRIPEPTIDYL-PEPTIDASE 1"/>
    <property type="match status" value="1"/>
</dbReference>
<evidence type="ECO:0000256" key="2">
    <source>
        <dbReference type="ARBA" id="ARBA00022801"/>
    </source>
</evidence>
<dbReference type="Gene3D" id="3.40.50.200">
    <property type="entry name" value="Peptidase S8/S53 domain"/>
    <property type="match status" value="1"/>
</dbReference>
<evidence type="ECO:0000313" key="6">
    <source>
        <dbReference type="EMBL" id="TWG34848.1"/>
    </source>
</evidence>
<name>A0A561XFF9_ACIDE</name>
<feature type="binding site" evidence="4">
    <location>
        <position position="446"/>
    </location>
    <ligand>
        <name>Ca(2+)</name>
        <dbReference type="ChEBI" id="CHEBI:29108"/>
    </ligand>
</feature>
<dbReference type="Proteomes" id="UP000321485">
    <property type="component" value="Unassembled WGS sequence"/>
</dbReference>
<evidence type="ECO:0000256" key="1">
    <source>
        <dbReference type="ARBA" id="ARBA00022670"/>
    </source>
</evidence>
<dbReference type="RefSeq" id="WP_342212260.1">
    <property type="nucleotide sequence ID" value="NZ_VJWE01000016.1"/>
</dbReference>
<dbReference type="Pfam" id="PF05345">
    <property type="entry name" value="He_PIG"/>
    <property type="match status" value="2"/>
</dbReference>
<dbReference type="SUPFAM" id="SSF52743">
    <property type="entry name" value="Subtilisin-like"/>
    <property type="match status" value="1"/>
</dbReference>
<dbReference type="InterPro" id="IPR050819">
    <property type="entry name" value="Tripeptidyl-peptidase_I"/>
</dbReference>
<dbReference type="CDD" id="cd04056">
    <property type="entry name" value="Peptidases_S53"/>
    <property type="match status" value="1"/>
</dbReference>
<feature type="binding site" evidence="4">
    <location>
        <position position="463"/>
    </location>
    <ligand>
        <name>Ca(2+)</name>
        <dbReference type="ChEBI" id="CHEBI:29108"/>
    </ligand>
</feature>
<dbReference type="InterPro" id="IPR030400">
    <property type="entry name" value="Sedolisin_dom"/>
</dbReference>
<evidence type="ECO:0000256" key="3">
    <source>
        <dbReference type="ARBA" id="ARBA00022825"/>
    </source>
</evidence>
<dbReference type="EMBL" id="VJWE01000016">
    <property type="protein sequence ID" value="TWG34848.1"/>
    <property type="molecule type" value="Genomic_DNA"/>
</dbReference>
<dbReference type="GeneID" id="51112907"/>
<organism evidence="6 7">
    <name type="scientific">Acidovorax delafieldii</name>
    <name type="common">Pseudomonas delafieldii</name>
    <dbReference type="NCBI Taxonomy" id="47920"/>
    <lineage>
        <taxon>Bacteria</taxon>
        <taxon>Pseudomonadati</taxon>
        <taxon>Pseudomonadota</taxon>
        <taxon>Betaproteobacteria</taxon>
        <taxon>Burkholderiales</taxon>
        <taxon>Comamonadaceae</taxon>
        <taxon>Acidovorax</taxon>
    </lineage>
</organism>
<dbReference type="GO" id="GO:0046872">
    <property type="term" value="F:metal ion binding"/>
    <property type="evidence" value="ECO:0007669"/>
    <property type="project" value="UniProtKB-UniRule"/>
</dbReference>
<gene>
    <name evidence="6" type="ORF">ATF69_3864</name>
</gene>
<feature type="active site" description="Charge relay system" evidence="4">
    <location>
        <position position="397"/>
    </location>
</feature>
<sequence length="747" mass="73594">MASTTTTLQASAEMLPPEVESLGAQPTFHIAPVVLEAPDDMDVQDANQSARSAPKSQPVPEMFKALSTRRLTPSNLEEVKQKSANMTWTAPKDALAAPLAGTGVVTTYSVAQVRAAYGFGALPAVGSKPSGAQAAQLGAGQTVYVIGAKHNPNVAAELAAFNQKFGLPTCAAKVLPVTTGLPLAAASPAAGCELWVAYSTASGGISGVAPAYDAGWATEIALDVQWVHAIAPLARIVLVEAPDASVNSLLGAVRLANTMGPGVVSMSFGAQEGAWTASADSAFTAAGMTYLAATGDSGAGVNWPSVSSNVIAVGGTTLTYSGSGARSEVSWSGTGGGTSGFIAVPAYQKSSVPGTGSLVRRTVADVAMNADPATGQYVAVMQPGSSAVQWISAGGTSLAAPMWAGLVAVANAGRQQAARPVIGGGHALLYGQIGAVASNYASSFSDIRLGSHGVCSTCSAGPGYDQLTGLGTPNASALVGLLAGAAAPAPAPVVTSASISGTVGAALTFTVSVNAPNPVTLSLAGAPTGMSISAAGVVSWPAPVAGAYAVTVVAKDTKTGLTGQGVYNINVIAPVAPTIESASIAGRPGVALSFKANVSALNPVAYSLAGAPSGMVVAADGVVSWPKPVAGTYSVTLTAKDTKTGLSGKGVFTVKIATAGPVITASAMVGVAGQPLSGSINITSPGATSLSVSITGVPLGMGFVVSGSTIVANWPKPVAGSYQLVVTAKDSAGLSAQLNVPVTINPR</sequence>
<dbReference type="GO" id="GO:0006508">
    <property type="term" value="P:proteolysis"/>
    <property type="evidence" value="ECO:0007669"/>
    <property type="project" value="UniProtKB-KW"/>
</dbReference>
<feature type="binding site" evidence="4">
    <location>
        <position position="447"/>
    </location>
    <ligand>
        <name>Ca(2+)</name>
        <dbReference type="ChEBI" id="CHEBI:29108"/>
    </ligand>
</feature>
<evidence type="ECO:0000313" key="7">
    <source>
        <dbReference type="Proteomes" id="UP000321485"/>
    </source>
</evidence>
<keyword evidence="4" id="KW-0479">Metal-binding</keyword>
<reference evidence="6 7" key="1">
    <citation type="journal article" date="2015" name="Stand. Genomic Sci.">
        <title>Genomic Encyclopedia of Bacterial and Archaeal Type Strains, Phase III: the genomes of soil and plant-associated and newly described type strains.</title>
        <authorList>
            <person name="Whitman W.B."/>
            <person name="Woyke T."/>
            <person name="Klenk H.P."/>
            <person name="Zhou Y."/>
            <person name="Lilburn T.G."/>
            <person name="Beck B.J."/>
            <person name="De Vos P."/>
            <person name="Vandamme P."/>
            <person name="Eisen J.A."/>
            <person name="Garrity G."/>
            <person name="Hugenholtz P."/>
            <person name="Kyrpides N.C."/>
        </authorList>
    </citation>
    <scope>NUCLEOTIDE SEQUENCE [LARGE SCALE GENOMIC DNA]</scope>
    <source>
        <strain evidence="6 7">DSM 64</strain>
    </source>
</reference>
<keyword evidence="4" id="KW-0106">Calcium</keyword>
<accession>A0A561XFF9</accession>
<evidence type="ECO:0000256" key="4">
    <source>
        <dbReference type="PROSITE-ProRule" id="PRU01032"/>
    </source>
</evidence>
<feature type="domain" description="Peptidase S53" evidence="5">
    <location>
        <begin position="113"/>
        <end position="485"/>
    </location>
</feature>
<dbReference type="GO" id="GO:0004252">
    <property type="term" value="F:serine-type endopeptidase activity"/>
    <property type="evidence" value="ECO:0007669"/>
    <property type="project" value="UniProtKB-UniRule"/>
</dbReference>
<dbReference type="InterPro" id="IPR013783">
    <property type="entry name" value="Ig-like_fold"/>
</dbReference>
<keyword evidence="3 4" id="KW-0720">Serine protease</keyword>
<keyword evidence="2 4" id="KW-0378">Hydrolase</keyword>
<evidence type="ECO:0000259" key="5">
    <source>
        <dbReference type="PROSITE" id="PS51695"/>
    </source>
</evidence>
<dbReference type="InterPro" id="IPR036852">
    <property type="entry name" value="Peptidase_S8/S53_dom_sf"/>
</dbReference>
<feature type="active site" description="Charge relay system" evidence="4">
    <location>
        <position position="219"/>
    </location>
</feature>
<dbReference type="PROSITE" id="PS00138">
    <property type="entry name" value="SUBTILASE_SER"/>
    <property type="match status" value="1"/>
</dbReference>
<keyword evidence="1 4" id="KW-0645">Protease</keyword>
<comment type="caution">
    <text evidence="6">The sequence shown here is derived from an EMBL/GenBank/DDBJ whole genome shotgun (WGS) entry which is preliminary data.</text>
</comment>
<comment type="cofactor">
    <cofactor evidence="4">
        <name>Ca(2+)</name>
        <dbReference type="ChEBI" id="CHEBI:29108"/>
    </cofactor>
    <text evidence="4">Binds 1 Ca(2+) ion per subunit.</text>
</comment>
<protein>
    <recommendedName>
        <fullName evidence="5">Peptidase S53 domain-containing protein</fullName>
    </recommendedName>
</protein>
<dbReference type="Gene3D" id="2.60.40.10">
    <property type="entry name" value="Immunoglobulins"/>
    <property type="match status" value="3"/>
</dbReference>
<dbReference type="PANTHER" id="PTHR14218">
    <property type="entry name" value="PROTEASE S8 TRIPEPTIDYL PEPTIDASE I CLN2"/>
    <property type="match status" value="1"/>
</dbReference>
<feature type="active site" description="Charge relay system" evidence="4">
    <location>
        <position position="223"/>
    </location>
</feature>
<dbReference type="GO" id="GO:0008240">
    <property type="term" value="F:tripeptidyl-peptidase activity"/>
    <property type="evidence" value="ECO:0007669"/>
    <property type="project" value="TreeGrafter"/>
</dbReference>